<dbReference type="InterPro" id="IPR006059">
    <property type="entry name" value="SBP"/>
</dbReference>
<protein>
    <submittedName>
        <fullName evidence="3">Extracellular solute-binding protein</fullName>
    </submittedName>
</protein>
<sequence>MITRRRCTSAVAGLAGVALLLSACGSDDSNGSTRSNDSEQSDDAGTPDEPISLTFQTLAWQTASVEANEAIVEAWNDENPNVQVELLQGDWNNVNDQLLTAFEGGTAPDVFHYESTTLQEFADRGNVLDLAGYLSDEIRADIREGAWDTVTYGEGVYGVPFLQESQVVFANASILEDEGIELPTLDDPWTWDEFAEVARELTTDDRYGAVYPLRSPANRILNLSRNFGGDFFSDPAGEATAVFGDAESEALSRIHDMLYVDESAAPDGLGMSASDSLPAFFDGQYAMLPGAIWLRQQLIEQAPDDFEWVTLPALAGDSQAQGAVAQTMSVSADTEYPEQAVEFIEYFLNPENQVQLAAGDWLLPTSQEAAAAPELNDPETGWDIAVATADDLEIAPFQLVKGFEEWKDKVANPALQEFFSDEITLDELGRKLTDEGNSILERYHR</sequence>
<feature type="signal peptide" evidence="2">
    <location>
        <begin position="1"/>
        <end position="23"/>
    </location>
</feature>
<dbReference type="InterPro" id="IPR050490">
    <property type="entry name" value="Bact_solute-bd_prot1"/>
</dbReference>
<dbReference type="CDD" id="cd13585">
    <property type="entry name" value="PBP2_TMBP_like"/>
    <property type="match status" value="1"/>
</dbReference>
<accession>A0A7K3M722</accession>
<gene>
    <name evidence="3" type="ORF">F7O44_18515</name>
</gene>
<reference evidence="3 4" key="1">
    <citation type="submission" date="2019-11" db="EMBL/GenBank/DDBJ databases">
        <authorList>
            <person name="Li X.-J."/>
            <person name="Feng X.-M."/>
        </authorList>
    </citation>
    <scope>NUCLEOTIDE SEQUENCE [LARGE SCALE GENOMIC DNA]</scope>
    <source>
        <strain evidence="3 4">XMNu-373</strain>
    </source>
</reference>
<evidence type="ECO:0000313" key="3">
    <source>
        <dbReference type="EMBL" id="NDL59064.1"/>
    </source>
</evidence>
<dbReference type="EMBL" id="WLZY01000006">
    <property type="protein sequence ID" value="NDL59064.1"/>
    <property type="molecule type" value="Genomic_DNA"/>
</dbReference>
<dbReference type="AlphaFoldDB" id="A0A7K3M722"/>
<dbReference type="RefSeq" id="WP_162451750.1">
    <property type="nucleotide sequence ID" value="NZ_WLZY01000006.1"/>
</dbReference>
<evidence type="ECO:0000313" key="4">
    <source>
        <dbReference type="Proteomes" id="UP000460435"/>
    </source>
</evidence>
<keyword evidence="2" id="KW-0732">Signal</keyword>
<name>A0A7K3M722_9ACTN</name>
<keyword evidence="4" id="KW-1185">Reference proteome</keyword>
<proteinExistence type="predicted"/>
<organism evidence="3 4">
    <name type="scientific">Phytoactinopolyspora mesophila</name>
    <dbReference type="NCBI Taxonomy" id="2650750"/>
    <lineage>
        <taxon>Bacteria</taxon>
        <taxon>Bacillati</taxon>
        <taxon>Actinomycetota</taxon>
        <taxon>Actinomycetes</taxon>
        <taxon>Jiangellales</taxon>
        <taxon>Jiangellaceae</taxon>
        <taxon>Phytoactinopolyspora</taxon>
    </lineage>
</organism>
<dbReference type="Pfam" id="PF01547">
    <property type="entry name" value="SBP_bac_1"/>
    <property type="match status" value="1"/>
</dbReference>
<dbReference type="PANTHER" id="PTHR43649">
    <property type="entry name" value="ARABINOSE-BINDING PROTEIN-RELATED"/>
    <property type="match status" value="1"/>
</dbReference>
<dbReference type="SUPFAM" id="SSF53850">
    <property type="entry name" value="Periplasmic binding protein-like II"/>
    <property type="match status" value="1"/>
</dbReference>
<comment type="caution">
    <text evidence="3">The sequence shown here is derived from an EMBL/GenBank/DDBJ whole genome shotgun (WGS) entry which is preliminary data.</text>
</comment>
<dbReference type="Gene3D" id="3.40.190.10">
    <property type="entry name" value="Periplasmic binding protein-like II"/>
    <property type="match status" value="1"/>
</dbReference>
<dbReference type="PANTHER" id="PTHR43649:SF30">
    <property type="entry name" value="ABC TRANSPORTER SUBSTRATE-BINDING PROTEIN"/>
    <property type="match status" value="1"/>
</dbReference>
<feature type="chain" id="PRO_5038952499" evidence="2">
    <location>
        <begin position="24"/>
        <end position="445"/>
    </location>
</feature>
<dbReference type="Proteomes" id="UP000460435">
    <property type="component" value="Unassembled WGS sequence"/>
</dbReference>
<dbReference type="PROSITE" id="PS51257">
    <property type="entry name" value="PROKAR_LIPOPROTEIN"/>
    <property type="match status" value="1"/>
</dbReference>
<feature type="region of interest" description="Disordered" evidence="1">
    <location>
        <begin position="28"/>
        <end position="50"/>
    </location>
</feature>
<evidence type="ECO:0000256" key="2">
    <source>
        <dbReference type="SAM" id="SignalP"/>
    </source>
</evidence>
<evidence type="ECO:0000256" key="1">
    <source>
        <dbReference type="SAM" id="MobiDB-lite"/>
    </source>
</evidence>